<keyword evidence="5" id="KW-0735">Signal-anchor</keyword>
<dbReference type="PANTHER" id="PTHR14647">
    <property type="entry name" value="GALACTOSE-3-O-SULFOTRANSFERASE"/>
    <property type="match status" value="1"/>
</dbReference>
<evidence type="ECO:0000256" key="4">
    <source>
        <dbReference type="ARBA" id="ARBA00022692"/>
    </source>
</evidence>
<reference evidence="10" key="1">
    <citation type="journal article" date="2010" name="Science">
        <title>Plasticity of animal genome architecture unmasked by rapid evolution of a pelagic tunicate.</title>
        <authorList>
            <person name="Denoeud F."/>
            <person name="Henriet S."/>
            <person name="Mungpakdee S."/>
            <person name="Aury J.M."/>
            <person name="Da Silva C."/>
            <person name="Brinkmann H."/>
            <person name="Mikhaleva J."/>
            <person name="Olsen L.C."/>
            <person name="Jubin C."/>
            <person name="Canestro C."/>
            <person name="Bouquet J.M."/>
            <person name="Danks G."/>
            <person name="Poulain J."/>
            <person name="Campsteijn C."/>
            <person name="Adamski M."/>
            <person name="Cross I."/>
            <person name="Yadetie F."/>
            <person name="Muffato M."/>
            <person name="Louis A."/>
            <person name="Butcher S."/>
            <person name="Tsagkogeorga G."/>
            <person name="Konrad A."/>
            <person name="Singh S."/>
            <person name="Jensen M.F."/>
            <person name="Cong E.H."/>
            <person name="Eikeseth-Otteraa H."/>
            <person name="Noel B."/>
            <person name="Anthouard V."/>
            <person name="Porcel B.M."/>
            <person name="Kachouri-Lafond R."/>
            <person name="Nishino A."/>
            <person name="Ugolini M."/>
            <person name="Chourrout P."/>
            <person name="Nishida H."/>
            <person name="Aasland R."/>
            <person name="Huzurbazar S."/>
            <person name="Westhof E."/>
            <person name="Delsuc F."/>
            <person name="Lehrach H."/>
            <person name="Reinhardt R."/>
            <person name="Weissenbach J."/>
            <person name="Roy S.W."/>
            <person name="Artiguenave F."/>
            <person name="Postlethwait J.H."/>
            <person name="Manak J.R."/>
            <person name="Thompson E.M."/>
            <person name="Jaillon O."/>
            <person name="Du Pasquier L."/>
            <person name="Boudinot P."/>
            <person name="Liberles D.A."/>
            <person name="Volff J.N."/>
            <person name="Philippe H."/>
            <person name="Lenhard B."/>
            <person name="Roest Crollius H."/>
            <person name="Wincker P."/>
            <person name="Chourrout D."/>
        </authorList>
    </citation>
    <scope>NUCLEOTIDE SEQUENCE [LARGE SCALE GENOMIC DNA]</scope>
</reference>
<evidence type="ECO:0000256" key="2">
    <source>
        <dbReference type="ARBA" id="ARBA00008124"/>
    </source>
</evidence>
<sequence>MIVTDYINESLVLLADFLNMPLELAFFITRKNATDYPKPILSETQQKVFDKFFAVDKKLYDFYNAEILRKIEEFGKNRMELALRQLKEIQRMCTEDFRKCQIGTAHHRTKLNEARKEFGGEVISAKELVRIMEENGGYCATGAQQSIREGKRVPNCLSSDDFSFEDD</sequence>
<dbReference type="EMBL" id="FN654485">
    <property type="protein sequence ID" value="CBY34198.1"/>
    <property type="molecule type" value="Genomic_DNA"/>
</dbReference>
<dbReference type="GO" id="GO:0009247">
    <property type="term" value="P:glycolipid biosynthetic process"/>
    <property type="evidence" value="ECO:0007669"/>
    <property type="project" value="InterPro"/>
</dbReference>
<evidence type="ECO:0000256" key="6">
    <source>
        <dbReference type="ARBA" id="ARBA00022989"/>
    </source>
</evidence>
<dbReference type="InterPro" id="IPR009729">
    <property type="entry name" value="Gal-3-0_sulfotransfrase"/>
</dbReference>
<dbReference type="InterPro" id="IPR027417">
    <property type="entry name" value="P-loop_NTPase"/>
</dbReference>
<evidence type="ECO:0000256" key="7">
    <source>
        <dbReference type="ARBA" id="ARBA00023034"/>
    </source>
</evidence>
<dbReference type="AlphaFoldDB" id="E4YFC4"/>
<dbReference type="Gene3D" id="3.40.50.300">
    <property type="entry name" value="P-loop containing nucleotide triphosphate hydrolases"/>
    <property type="match status" value="1"/>
</dbReference>
<evidence type="ECO:0008006" key="11">
    <source>
        <dbReference type="Google" id="ProtNLM"/>
    </source>
</evidence>
<organism evidence="10">
    <name type="scientific">Oikopleura dioica</name>
    <name type="common">Tunicate</name>
    <dbReference type="NCBI Taxonomy" id="34765"/>
    <lineage>
        <taxon>Eukaryota</taxon>
        <taxon>Metazoa</taxon>
        <taxon>Chordata</taxon>
        <taxon>Tunicata</taxon>
        <taxon>Appendicularia</taxon>
        <taxon>Copelata</taxon>
        <taxon>Oikopleuridae</taxon>
        <taxon>Oikopleura</taxon>
    </lineage>
</organism>
<comment type="similarity">
    <text evidence="2">Belongs to the galactose-3-O-sulfotransferase family.</text>
</comment>
<evidence type="ECO:0000256" key="8">
    <source>
        <dbReference type="ARBA" id="ARBA00023136"/>
    </source>
</evidence>
<keyword evidence="4" id="KW-0812">Transmembrane</keyword>
<evidence type="ECO:0000256" key="1">
    <source>
        <dbReference type="ARBA" id="ARBA00004323"/>
    </source>
</evidence>
<dbReference type="PANTHER" id="PTHR14647:SF87">
    <property type="entry name" value="PUTATIVE-RELATED"/>
    <property type="match status" value="1"/>
</dbReference>
<dbReference type="Proteomes" id="UP000011014">
    <property type="component" value="Unassembled WGS sequence"/>
</dbReference>
<accession>E4YFC4</accession>
<gene>
    <name evidence="10" type="ORF">GSOID_T00024211001</name>
</gene>
<evidence type="ECO:0000256" key="9">
    <source>
        <dbReference type="ARBA" id="ARBA00023180"/>
    </source>
</evidence>
<keyword evidence="3" id="KW-0808">Transferase</keyword>
<evidence type="ECO:0000313" key="10">
    <source>
        <dbReference type="EMBL" id="CBY34198.1"/>
    </source>
</evidence>
<keyword evidence="6" id="KW-1133">Transmembrane helix</keyword>
<dbReference type="GO" id="GO:0001733">
    <property type="term" value="F:galactosylceramide sulfotransferase activity"/>
    <property type="evidence" value="ECO:0007669"/>
    <property type="project" value="InterPro"/>
</dbReference>
<keyword evidence="9" id="KW-0325">Glycoprotein</keyword>
<proteinExistence type="inferred from homology"/>
<keyword evidence="7" id="KW-0333">Golgi apparatus</keyword>
<evidence type="ECO:0000256" key="3">
    <source>
        <dbReference type="ARBA" id="ARBA00022679"/>
    </source>
</evidence>
<protein>
    <recommendedName>
        <fullName evidence="11">Sulfotransferase</fullName>
    </recommendedName>
</protein>
<keyword evidence="8" id="KW-0472">Membrane</keyword>
<dbReference type="Pfam" id="PF06990">
    <property type="entry name" value="Gal-3-0_sulfotr"/>
    <property type="match status" value="1"/>
</dbReference>
<name>E4YFC4_OIKDI</name>
<comment type="subcellular location">
    <subcellularLocation>
        <location evidence="1">Golgi apparatus membrane</location>
        <topology evidence="1">Single-pass type II membrane protein</topology>
    </subcellularLocation>
</comment>
<dbReference type="GO" id="GO:0000139">
    <property type="term" value="C:Golgi membrane"/>
    <property type="evidence" value="ECO:0007669"/>
    <property type="project" value="UniProtKB-SubCell"/>
</dbReference>
<evidence type="ECO:0000256" key="5">
    <source>
        <dbReference type="ARBA" id="ARBA00022968"/>
    </source>
</evidence>